<evidence type="ECO:0000256" key="2">
    <source>
        <dbReference type="ARBA" id="ARBA00009840"/>
    </source>
</evidence>
<evidence type="ECO:0000256" key="5">
    <source>
        <dbReference type="ARBA" id="ARBA00023172"/>
    </source>
</evidence>
<evidence type="ECO:0000256" key="3">
    <source>
        <dbReference type="ARBA" id="ARBA00021840"/>
    </source>
</evidence>
<dbReference type="Pfam" id="PF02646">
    <property type="entry name" value="RmuC"/>
    <property type="match status" value="1"/>
</dbReference>
<evidence type="ECO:0000256" key="7">
    <source>
        <dbReference type="SAM" id="MobiDB-lite"/>
    </source>
</evidence>
<reference evidence="9" key="1">
    <citation type="submission" date="2013-04" db="EMBL/GenBank/DDBJ databases">
        <title>The genome sequencing project of 58 acetic acid bacteria.</title>
        <authorList>
            <person name="Okamoto-Kainuma A."/>
            <person name="Ishikawa M."/>
            <person name="Umino S."/>
            <person name="Koizumi Y."/>
            <person name="Shiwa Y."/>
            <person name="Yoshikawa H."/>
            <person name="Matsutani M."/>
            <person name="Matsushita K."/>
        </authorList>
    </citation>
    <scope>NUCLEOTIDE SEQUENCE</scope>
    <source>
        <strain evidence="9">DSM 15669</strain>
    </source>
</reference>
<evidence type="ECO:0000256" key="6">
    <source>
        <dbReference type="SAM" id="Coils"/>
    </source>
</evidence>
<comment type="function">
    <text evidence="1">Involved in DNA recombination.</text>
</comment>
<protein>
    <recommendedName>
        <fullName evidence="3">DNA recombination protein RmuC homolog</fullName>
    </recommendedName>
</protein>
<evidence type="ECO:0000256" key="8">
    <source>
        <dbReference type="SAM" id="Phobius"/>
    </source>
</evidence>
<keyword evidence="8" id="KW-1133">Transmembrane helix</keyword>
<dbReference type="InterPro" id="IPR003798">
    <property type="entry name" value="DNA_recombination_RmuC"/>
</dbReference>
<accession>A0ABQ0P0M4</accession>
<keyword evidence="8" id="KW-0812">Transmembrane</keyword>
<comment type="caution">
    <text evidence="9">The sequence shown here is derived from an EMBL/GenBank/DDBJ whole genome shotgun (WGS) entry which is preliminary data.</text>
</comment>
<dbReference type="EMBL" id="BAQD01000040">
    <property type="protein sequence ID" value="GBQ07619.1"/>
    <property type="molecule type" value="Genomic_DNA"/>
</dbReference>
<name>A0ABQ0P0M4_9PROT</name>
<sequence length="498" mass="56231">MGIEFILLIVVIILLIVNVFLSLRKTTSSPLDARYLASIEQLPTALREEGRFAREDVRSVLQDQYQKTQTSFGELGKFQAEQLSAMRREAMEGRRHLEEALQRHVESFSSAQTSRLKEMNEAVQGLSDRLLAGQEKGFDDVRFSLKEVTDKVSSLIEVNATAQEKLRETVSGSLTNLQRDNAEKLERMRATVEEKLQGTLEKRLGESFRLVSDRLEQVHKGLGEMQSIATGVGDLKRVLSNVKSRGGWGEVQLGMLLEDMLTGEQYQSNVHIPPSSTEVVEYAVRLPGKEHDDQPVWLPIDAKFPYEDYDRLLNAQESGDVEATEREGKALEREVKAQAKKICEHYVHPPYSTDFAIMYLPTEGLFAEVIRRPGLIRQLQKDHRVIVQGPTTLSALLSSLQIGFRTLAIEKRSSEVWHVLGAAKAEFGKYGQVWEKLGKQLDTARRTVEEAGRRTRAVERNLKRVETLEQPEESSNHGGLPYDLGRSFDASEDEEPLA</sequence>
<feature type="region of interest" description="Disordered" evidence="7">
    <location>
        <begin position="462"/>
        <end position="498"/>
    </location>
</feature>
<keyword evidence="10" id="KW-1185">Reference proteome</keyword>
<gene>
    <name evidence="9" type="ORF">AA15669_1459</name>
</gene>
<evidence type="ECO:0000313" key="10">
    <source>
        <dbReference type="Proteomes" id="UP001062901"/>
    </source>
</evidence>
<proteinExistence type="inferred from homology"/>
<dbReference type="PANTHER" id="PTHR30563:SF0">
    <property type="entry name" value="DNA RECOMBINATION PROTEIN RMUC"/>
    <property type="match status" value="1"/>
</dbReference>
<feature type="transmembrane region" description="Helical" evidence="8">
    <location>
        <begin position="6"/>
        <end position="23"/>
    </location>
</feature>
<feature type="coiled-coil region" evidence="6">
    <location>
        <begin position="314"/>
        <end position="341"/>
    </location>
</feature>
<comment type="similarity">
    <text evidence="2">Belongs to the RmuC family.</text>
</comment>
<dbReference type="RefSeq" id="WP_018979084.1">
    <property type="nucleotide sequence ID" value="NZ_BAQD01000040.1"/>
</dbReference>
<evidence type="ECO:0000256" key="1">
    <source>
        <dbReference type="ARBA" id="ARBA00003416"/>
    </source>
</evidence>
<keyword evidence="4 6" id="KW-0175">Coiled coil</keyword>
<organism evidence="9 10">
    <name type="scientific">Saccharibacter floricola DSM 15669</name>
    <dbReference type="NCBI Taxonomy" id="1123227"/>
    <lineage>
        <taxon>Bacteria</taxon>
        <taxon>Pseudomonadati</taxon>
        <taxon>Pseudomonadota</taxon>
        <taxon>Alphaproteobacteria</taxon>
        <taxon>Acetobacterales</taxon>
        <taxon>Acetobacteraceae</taxon>
        <taxon>Saccharibacter</taxon>
    </lineage>
</organism>
<dbReference type="PANTHER" id="PTHR30563">
    <property type="entry name" value="DNA RECOMBINATION PROTEIN RMUC"/>
    <property type="match status" value="1"/>
</dbReference>
<feature type="coiled-coil region" evidence="6">
    <location>
        <begin position="145"/>
        <end position="202"/>
    </location>
</feature>
<keyword evidence="8" id="KW-0472">Membrane</keyword>
<keyword evidence="5" id="KW-0233">DNA recombination</keyword>
<evidence type="ECO:0000313" key="9">
    <source>
        <dbReference type="EMBL" id="GBQ07619.1"/>
    </source>
</evidence>
<evidence type="ECO:0000256" key="4">
    <source>
        <dbReference type="ARBA" id="ARBA00023054"/>
    </source>
</evidence>
<dbReference type="Proteomes" id="UP001062901">
    <property type="component" value="Unassembled WGS sequence"/>
</dbReference>